<dbReference type="Proteomes" id="UP000007844">
    <property type="component" value="Chromosome"/>
</dbReference>
<dbReference type="InterPro" id="IPR028098">
    <property type="entry name" value="Glyco_trans_4-like_N"/>
</dbReference>
<keyword evidence="3" id="KW-1185">Reference proteome</keyword>
<dbReference type="eggNOG" id="COG0438">
    <property type="taxonomic scope" value="Bacteria"/>
</dbReference>
<dbReference type="Pfam" id="PF13692">
    <property type="entry name" value="Glyco_trans_1_4"/>
    <property type="match status" value="1"/>
</dbReference>
<proteinExistence type="predicted"/>
<evidence type="ECO:0000313" key="2">
    <source>
        <dbReference type="EMBL" id="EGJ48997.1"/>
    </source>
</evidence>
<gene>
    <name evidence="2" type="ORF">Desaf_0645</name>
</gene>
<dbReference type="Gene3D" id="3.40.50.2000">
    <property type="entry name" value="Glycogen Phosphorylase B"/>
    <property type="match status" value="2"/>
</dbReference>
<feature type="domain" description="Glycosyltransferase subfamily 4-like N-terminal" evidence="1">
    <location>
        <begin position="55"/>
        <end position="255"/>
    </location>
</feature>
<evidence type="ECO:0000259" key="1">
    <source>
        <dbReference type="Pfam" id="PF13439"/>
    </source>
</evidence>
<dbReference type="HOGENOM" id="CLU_032377_1_0_7"/>
<dbReference type="AlphaFoldDB" id="F3YUP3"/>
<evidence type="ECO:0000313" key="3">
    <source>
        <dbReference type="Proteomes" id="UP000007844"/>
    </source>
</evidence>
<reference evidence="2 3" key="1">
    <citation type="journal article" date="2011" name="J. Bacteriol.">
        <title>Genome sequence of the mercury-methylating and pleomorphic Desulfovibrio africanus Strain Walvis Bay.</title>
        <authorList>
            <person name="Brown S.D."/>
            <person name="Wall J.D."/>
            <person name="Kucken A.M."/>
            <person name="Gilmour C.C."/>
            <person name="Podar M."/>
            <person name="Brandt C.C."/>
            <person name="Teshima H."/>
            <person name="Detter J.C."/>
            <person name="Han C.S."/>
            <person name="Land M.L."/>
            <person name="Lucas S."/>
            <person name="Han J."/>
            <person name="Pennacchio L."/>
            <person name="Nolan M."/>
            <person name="Pitluck S."/>
            <person name="Woyke T."/>
            <person name="Goodwin L."/>
            <person name="Palumbo A.V."/>
            <person name="Elias D.A."/>
        </authorList>
    </citation>
    <scope>NUCLEOTIDE SEQUENCE [LARGE SCALE GENOMIC DNA]</scope>
    <source>
        <strain evidence="2 3">Walvis Bay</strain>
    </source>
</reference>
<dbReference type="KEGG" id="daf:Desaf_0645"/>
<dbReference type="SUPFAM" id="SSF53756">
    <property type="entry name" value="UDP-Glycosyltransferase/glycogen phosphorylase"/>
    <property type="match status" value="1"/>
</dbReference>
<name>F3YUP3_DESAF</name>
<sequence>MRAGVLLMSHGFCLLEEMDISQRLPAYSNASAERRVLIVAHQFPPAGGVGVMRMLKLCRYLPEHGWRPAVLTGSAHEYGLQDPDLLAQCPELSVYRADVPTSLRVAHRALKAAFGHLGLGGPYRALGFQLRVYDDFKYWLPWAVVGGLRAERAFRPQVILASGNPFCSFQAATALAALTSLPLVLDYRDGWSWCGYRRRRGALPAWLERRLFEPACLASAQRVTTTSEPMARSLCAHYPQAEAKTAVIYNGYDPADFAGLDTNPEPGGPLSISYVGKFTAFHRPNRFLRGLRLALDRGCPPVRVTMAGGLDAGSEQAVRELGLESVVRLTPFLPHHQALAHLRADVLLSVLDYGPSHRDPIPGKLLEYVAARRPVLAVVPADSPASGIVRELGLGRVVDPEDGEAIAAAITELATEKQAHGRLPEPPRCPLAERYSRPFQAGQFAAVLEEALAIKAGGELGCSTRLGARS</sequence>
<organism evidence="2 3">
    <name type="scientific">Desulfocurvibacter africanus subsp. africanus str. Walvis Bay</name>
    <dbReference type="NCBI Taxonomy" id="690850"/>
    <lineage>
        <taxon>Bacteria</taxon>
        <taxon>Pseudomonadati</taxon>
        <taxon>Thermodesulfobacteriota</taxon>
        <taxon>Desulfovibrionia</taxon>
        <taxon>Desulfovibrionales</taxon>
        <taxon>Desulfovibrionaceae</taxon>
        <taxon>Desulfocurvibacter</taxon>
    </lineage>
</organism>
<accession>F3YUP3</accession>
<keyword evidence="2" id="KW-0808">Transferase</keyword>
<dbReference type="GO" id="GO:0016757">
    <property type="term" value="F:glycosyltransferase activity"/>
    <property type="evidence" value="ECO:0007669"/>
    <property type="project" value="UniProtKB-ARBA"/>
</dbReference>
<protein>
    <submittedName>
        <fullName evidence="2">Glycosyl transferase group 1</fullName>
    </submittedName>
</protein>
<dbReference type="Pfam" id="PF13439">
    <property type="entry name" value="Glyco_transf_4"/>
    <property type="match status" value="1"/>
</dbReference>
<dbReference type="PANTHER" id="PTHR12526">
    <property type="entry name" value="GLYCOSYLTRANSFERASE"/>
    <property type="match status" value="1"/>
</dbReference>
<dbReference type="STRING" id="690850.Desaf_0645"/>
<dbReference type="EMBL" id="CP003221">
    <property type="protein sequence ID" value="EGJ48997.1"/>
    <property type="molecule type" value="Genomic_DNA"/>
</dbReference>